<dbReference type="OrthoDB" id="5633687at2"/>
<proteinExistence type="predicted"/>
<keyword evidence="3" id="KW-1185">Reference proteome</keyword>
<dbReference type="GO" id="GO:0003677">
    <property type="term" value="F:DNA binding"/>
    <property type="evidence" value="ECO:0007669"/>
    <property type="project" value="InterPro"/>
</dbReference>
<dbReference type="RefSeq" id="WP_094091827.1">
    <property type="nucleotide sequence ID" value="NZ_CP016397.1"/>
</dbReference>
<dbReference type="Pfam" id="PF12834">
    <property type="entry name" value="Phage_int_SAM_2"/>
    <property type="match status" value="1"/>
</dbReference>
<dbReference type="EMBL" id="CP016397">
    <property type="protein sequence ID" value="ASQ47038.1"/>
    <property type="molecule type" value="Genomic_DNA"/>
</dbReference>
<feature type="domain" description="Putative integrase N-terminal" evidence="1">
    <location>
        <begin position="16"/>
        <end position="87"/>
    </location>
</feature>
<sequence>MRKNQLRQQVDQYCYHDHTGSFRAKKHRHFVLHKMIRDLYHIGHVPPKWHGITPDHIMQLVGHWQKEQIKPKTIMKYMTIIRRFFQSIDHTIPDISNQHLRIKSANLRSKTIHFPNNSFETIKNPIAKILLEFQIYFGLTFSEAMRLNPAIHILENSLWITRDIATNSHDRRIPVRNDKQAQVNNSLQALCKEQSLILTYGYHSVRGAYSHEIKKIGLSSSKSYRCFYAKSMYPELCQILSPYLAKQTIMREMGLQSRRTLWSYLHE</sequence>
<dbReference type="KEGG" id="lcd:clem_12515"/>
<dbReference type="AlphaFoldDB" id="A0A222P5B9"/>
<reference evidence="2 3" key="1">
    <citation type="submission" date="2016-07" db="EMBL/GenBank/DDBJ databases">
        <authorList>
            <person name="Hassler H."/>
        </authorList>
    </citation>
    <scope>NUCLEOTIDE SEQUENCE [LARGE SCALE GENOMIC DNA]</scope>
    <source>
        <strain evidence="2 3">CDC-D5610</strain>
    </source>
</reference>
<dbReference type="InterPro" id="IPR024457">
    <property type="entry name" value="Putative_integrase_N"/>
</dbReference>
<evidence type="ECO:0000313" key="3">
    <source>
        <dbReference type="Proteomes" id="UP000201728"/>
    </source>
</evidence>
<accession>A0A222P5B9</accession>
<gene>
    <name evidence="2" type="ORF">clem_12515</name>
</gene>
<dbReference type="Proteomes" id="UP000201728">
    <property type="component" value="Chromosome"/>
</dbReference>
<organism evidence="2 3">
    <name type="scientific">Legionella clemsonensis</name>
    <dbReference type="NCBI Taxonomy" id="1867846"/>
    <lineage>
        <taxon>Bacteria</taxon>
        <taxon>Pseudomonadati</taxon>
        <taxon>Pseudomonadota</taxon>
        <taxon>Gammaproteobacteria</taxon>
        <taxon>Legionellales</taxon>
        <taxon>Legionellaceae</taxon>
        <taxon>Legionella</taxon>
    </lineage>
</organism>
<dbReference type="SUPFAM" id="SSF56349">
    <property type="entry name" value="DNA breaking-rejoining enzymes"/>
    <property type="match status" value="1"/>
</dbReference>
<protein>
    <recommendedName>
        <fullName evidence="1">Putative integrase N-terminal domain-containing protein</fullName>
    </recommendedName>
</protein>
<evidence type="ECO:0000259" key="1">
    <source>
        <dbReference type="Pfam" id="PF12834"/>
    </source>
</evidence>
<name>A0A222P5B9_9GAMM</name>
<dbReference type="InterPro" id="IPR011010">
    <property type="entry name" value="DNA_brk_join_enz"/>
</dbReference>
<evidence type="ECO:0000313" key="2">
    <source>
        <dbReference type="EMBL" id="ASQ47038.1"/>
    </source>
</evidence>